<dbReference type="Gene3D" id="1.20.1250.20">
    <property type="entry name" value="MFS general substrate transporter like domains"/>
    <property type="match status" value="1"/>
</dbReference>
<dbReference type="EMBL" id="CABPSQ010000006">
    <property type="protein sequence ID" value="VVE69999.1"/>
    <property type="molecule type" value="Genomic_DNA"/>
</dbReference>
<keyword evidence="4 6" id="KW-1133">Transmembrane helix</keyword>
<evidence type="ECO:0000313" key="9">
    <source>
        <dbReference type="Proteomes" id="UP000414136"/>
    </source>
</evidence>
<dbReference type="InterPro" id="IPR011701">
    <property type="entry name" value="MFS"/>
</dbReference>
<sequence length="407" mass="41949">MQANASDVSESDNGVLKSTVLVAGPTMVVLIPMAAAPAMPAMATHFAAGGDGALFAQMVMTIPAVLLILAAPLAGILSERIGRRAVMLLGFAVFVLAGSAGLFVDSPTALIVSRLLLGAAGGAIQTSSLSLVGDYPSGGARERLLGFMVAGSCVMAVAALTVGGHMVDSWGWRAPFALYLGGIPVFILALFSIKPRASQVSREHNLFAPVRLLWPVYLLAAIFTVGMFMPSIQGPFLLDQRGVHSAEIQGSVAAASAVVAAISAFCYGFLIRFISPRRLLMLTAAFFGIGAIGMAKLSGATSIGAASALMGIGSGFVEAACATIILARIPEEMRARALGLLLSAIFFGQFLNPWVVAPLRGRFGIDGAFVWIGGGFLVLSLAIALGMVLRESSTSAVRQAHGAPESL</sequence>
<keyword evidence="5 6" id="KW-0472">Membrane</keyword>
<dbReference type="AlphaFoldDB" id="A0A5E5A8Q9"/>
<feature type="transmembrane region" description="Helical" evidence="6">
    <location>
        <begin position="20"/>
        <end position="42"/>
    </location>
</feature>
<dbReference type="GO" id="GO:0022857">
    <property type="term" value="F:transmembrane transporter activity"/>
    <property type="evidence" value="ECO:0007669"/>
    <property type="project" value="InterPro"/>
</dbReference>
<dbReference type="InterPro" id="IPR005829">
    <property type="entry name" value="Sugar_transporter_CS"/>
</dbReference>
<evidence type="ECO:0000256" key="4">
    <source>
        <dbReference type="ARBA" id="ARBA00022989"/>
    </source>
</evidence>
<dbReference type="InterPro" id="IPR036259">
    <property type="entry name" value="MFS_trans_sf"/>
</dbReference>
<evidence type="ECO:0000313" key="8">
    <source>
        <dbReference type="EMBL" id="VVE69999.1"/>
    </source>
</evidence>
<dbReference type="Pfam" id="PF07690">
    <property type="entry name" value="MFS_1"/>
    <property type="match status" value="1"/>
</dbReference>
<dbReference type="PROSITE" id="PS50850">
    <property type="entry name" value="MFS"/>
    <property type="match status" value="1"/>
</dbReference>
<dbReference type="PANTHER" id="PTHR43124:SF3">
    <property type="entry name" value="CHLORAMPHENICOL EFFLUX PUMP RV0191"/>
    <property type="match status" value="1"/>
</dbReference>
<evidence type="ECO:0000256" key="5">
    <source>
        <dbReference type="ARBA" id="ARBA00023136"/>
    </source>
</evidence>
<gene>
    <name evidence="8" type="ORF">PCA31118_03390</name>
</gene>
<reference evidence="8 9" key="1">
    <citation type="submission" date="2019-08" db="EMBL/GenBank/DDBJ databases">
        <authorList>
            <person name="Peeters C."/>
        </authorList>
    </citation>
    <scope>NUCLEOTIDE SEQUENCE [LARGE SCALE GENOMIC DNA]</scope>
    <source>
        <strain evidence="8 9">LMG 31118</strain>
    </source>
</reference>
<dbReference type="GO" id="GO:0005886">
    <property type="term" value="C:plasma membrane"/>
    <property type="evidence" value="ECO:0007669"/>
    <property type="project" value="UniProtKB-SubCell"/>
</dbReference>
<dbReference type="PANTHER" id="PTHR43124">
    <property type="entry name" value="PURINE EFFLUX PUMP PBUE"/>
    <property type="match status" value="1"/>
</dbReference>
<keyword evidence="2" id="KW-1003">Cell membrane</keyword>
<feature type="transmembrane region" description="Helical" evidence="6">
    <location>
        <begin position="144"/>
        <end position="164"/>
    </location>
</feature>
<comment type="subcellular location">
    <subcellularLocation>
        <location evidence="1">Cell membrane</location>
        <topology evidence="1">Multi-pass membrane protein</topology>
    </subcellularLocation>
</comment>
<evidence type="ECO:0000256" key="1">
    <source>
        <dbReference type="ARBA" id="ARBA00004651"/>
    </source>
</evidence>
<evidence type="ECO:0000256" key="2">
    <source>
        <dbReference type="ARBA" id="ARBA00022475"/>
    </source>
</evidence>
<dbReference type="Proteomes" id="UP000414136">
    <property type="component" value="Unassembled WGS sequence"/>
</dbReference>
<protein>
    <submittedName>
        <fullName evidence="8">Major facilitator transporter</fullName>
    </submittedName>
</protein>
<dbReference type="PROSITE" id="PS00216">
    <property type="entry name" value="SUGAR_TRANSPORT_1"/>
    <property type="match status" value="1"/>
</dbReference>
<feature type="transmembrane region" description="Helical" evidence="6">
    <location>
        <begin position="212"/>
        <end position="232"/>
    </location>
</feature>
<dbReference type="InterPro" id="IPR050189">
    <property type="entry name" value="MFS_Efflux_Transporters"/>
</dbReference>
<dbReference type="SUPFAM" id="SSF103473">
    <property type="entry name" value="MFS general substrate transporter"/>
    <property type="match status" value="1"/>
</dbReference>
<feature type="transmembrane region" description="Helical" evidence="6">
    <location>
        <begin position="252"/>
        <end position="270"/>
    </location>
</feature>
<accession>A0A5E5A8Q9</accession>
<feature type="transmembrane region" description="Helical" evidence="6">
    <location>
        <begin position="54"/>
        <end position="78"/>
    </location>
</feature>
<organism evidence="8 9">
    <name type="scientific">Pandoraea captiosa</name>
    <dbReference type="NCBI Taxonomy" id="2508302"/>
    <lineage>
        <taxon>Bacteria</taxon>
        <taxon>Pseudomonadati</taxon>
        <taxon>Pseudomonadota</taxon>
        <taxon>Betaproteobacteria</taxon>
        <taxon>Burkholderiales</taxon>
        <taxon>Burkholderiaceae</taxon>
        <taxon>Pandoraea</taxon>
    </lineage>
</organism>
<feature type="transmembrane region" description="Helical" evidence="6">
    <location>
        <begin position="110"/>
        <end position="132"/>
    </location>
</feature>
<keyword evidence="9" id="KW-1185">Reference proteome</keyword>
<feature type="transmembrane region" description="Helical" evidence="6">
    <location>
        <begin position="279"/>
        <end position="297"/>
    </location>
</feature>
<feature type="transmembrane region" description="Helical" evidence="6">
    <location>
        <begin position="338"/>
        <end position="356"/>
    </location>
</feature>
<feature type="transmembrane region" description="Helical" evidence="6">
    <location>
        <begin position="303"/>
        <end position="326"/>
    </location>
</feature>
<evidence type="ECO:0000256" key="6">
    <source>
        <dbReference type="SAM" id="Phobius"/>
    </source>
</evidence>
<feature type="domain" description="Major facilitator superfamily (MFS) profile" evidence="7">
    <location>
        <begin position="1"/>
        <end position="392"/>
    </location>
</feature>
<proteinExistence type="predicted"/>
<keyword evidence="3 6" id="KW-0812">Transmembrane</keyword>
<feature type="transmembrane region" description="Helical" evidence="6">
    <location>
        <begin position="368"/>
        <end position="389"/>
    </location>
</feature>
<feature type="transmembrane region" description="Helical" evidence="6">
    <location>
        <begin position="85"/>
        <end position="104"/>
    </location>
</feature>
<feature type="transmembrane region" description="Helical" evidence="6">
    <location>
        <begin position="170"/>
        <end position="191"/>
    </location>
</feature>
<evidence type="ECO:0000256" key="3">
    <source>
        <dbReference type="ARBA" id="ARBA00022692"/>
    </source>
</evidence>
<evidence type="ECO:0000259" key="7">
    <source>
        <dbReference type="PROSITE" id="PS50850"/>
    </source>
</evidence>
<dbReference type="InterPro" id="IPR020846">
    <property type="entry name" value="MFS_dom"/>
</dbReference>
<name>A0A5E5A8Q9_9BURK</name>